<dbReference type="Pfam" id="PF00780">
    <property type="entry name" value="CNH"/>
    <property type="match status" value="1"/>
</dbReference>
<dbReference type="InterPro" id="IPR001331">
    <property type="entry name" value="GDS_CDC24_CS"/>
</dbReference>
<proteinExistence type="predicted"/>
<dbReference type="OrthoDB" id="2272012at2759"/>
<feature type="domain" description="PH" evidence="4">
    <location>
        <begin position="1012"/>
        <end position="1131"/>
    </location>
</feature>
<name>A0A4Y7TSG3_COPMI</name>
<evidence type="ECO:0008006" key="9">
    <source>
        <dbReference type="Google" id="ProtNLM"/>
    </source>
</evidence>
<gene>
    <name evidence="7" type="ORF">FA13DRAFT_1658254</name>
</gene>
<feature type="compositionally biased region" description="Low complexity" evidence="3">
    <location>
        <begin position="68"/>
        <end position="83"/>
    </location>
</feature>
<feature type="compositionally biased region" description="Polar residues" evidence="3">
    <location>
        <begin position="201"/>
        <end position="210"/>
    </location>
</feature>
<dbReference type="GO" id="GO:0005085">
    <property type="term" value="F:guanyl-nucleotide exchange factor activity"/>
    <property type="evidence" value="ECO:0007669"/>
    <property type="project" value="UniProtKB-KW"/>
</dbReference>
<evidence type="ECO:0000256" key="3">
    <source>
        <dbReference type="SAM" id="MobiDB-lite"/>
    </source>
</evidence>
<dbReference type="Gene3D" id="2.30.29.30">
    <property type="entry name" value="Pleckstrin-homology domain (PH domain)/Phosphotyrosine-binding domain (PTB)"/>
    <property type="match status" value="1"/>
</dbReference>
<evidence type="ECO:0000256" key="2">
    <source>
        <dbReference type="ARBA" id="ARBA00022658"/>
    </source>
</evidence>
<dbReference type="SUPFAM" id="SSF48065">
    <property type="entry name" value="DBL homology domain (DH-domain)"/>
    <property type="match status" value="2"/>
</dbReference>
<evidence type="ECO:0000259" key="4">
    <source>
        <dbReference type="PROSITE" id="PS50003"/>
    </source>
</evidence>
<feature type="domain" description="CNH" evidence="6">
    <location>
        <begin position="1175"/>
        <end position="1484"/>
    </location>
</feature>
<feature type="domain" description="DH" evidence="5">
    <location>
        <begin position="786"/>
        <end position="977"/>
    </location>
</feature>
<evidence type="ECO:0000259" key="6">
    <source>
        <dbReference type="PROSITE" id="PS50219"/>
    </source>
</evidence>
<dbReference type="SMART" id="SM00233">
    <property type="entry name" value="PH"/>
    <property type="match status" value="1"/>
</dbReference>
<dbReference type="InterPro" id="IPR041675">
    <property type="entry name" value="PH_5"/>
</dbReference>
<dbReference type="InterPro" id="IPR035899">
    <property type="entry name" value="DBL_dom_sf"/>
</dbReference>
<feature type="region of interest" description="Disordered" evidence="3">
    <location>
        <begin position="187"/>
        <end position="351"/>
    </location>
</feature>
<dbReference type="InterPro" id="IPR011993">
    <property type="entry name" value="PH-like_dom_sf"/>
</dbReference>
<dbReference type="EMBL" id="QPFP01000005">
    <property type="protein sequence ID" value="TEB36522.1"/>
    <property type="molecule type" value="Genomic_DNA"/>
</dbReference>
<dbReference type="PROSITE" id="PS50003">
    <property type="entry name" value="PH_DOMAIN"/>
    <property type="match status" value="1"/>
</dbReference>
<dbReference type="SUPFAM" id="SSF50729">
    <property type="entry name" value="PH domain-like"/>
    <property type="match status" value="1"/>
</dbReference>
<accession>A0A4Y7TSG3</accession>
<protein>
    <recommendedName>
        <fullName evidence="9">Signal transducer</fullName>
    </recommendedName>
</protein>
<dbReference type="InterPro" id="IPR000219">
    <property type="entry name" value="DH_dom"/>
</dbReference>
<dbReference type="CDD" id="cd00160">
    <property type="entry name" value="RhoGEF"/>
    <property type="match status" value="2"/>
</dbReference>
<dbReference type="Pfam" id="PF00621">
    <property type="entry name" value="RhoGEF"/>
    <property type="match status" value="2"/>
</dbReference>
<dbReference type="PROSITE" id="PS50219">
    <property type="entry name" value="CNH"/>
    <property type="match status" value="1"/>
</dbReference>
<dbReference type="InterPro" id="IPR001849">
    <property type="entry name" value="PH_domain"/>
</dbReference>
<comment type="caution">
    <text evidence="7">The sequence shown here is derived from an EMBL/GenBank/DDBJ whole genome shotgun (WGS) entry which is preliminary data.</text>
</comment>
<evidence type="ECO:0000313" key="7">
    <source>
        <dbReference type="EMBL" id="TEB36522.1"/>
    </source>
</evidence>
<dbReference type="STRING" id="71717.A0A4Y7TSG3"/>
<sequence>MSALPDGYATPEDELDSLYRSVLAGYSTPPAPRPPVRTSSSGRPVRPLPPTPGGSGIRPTPPAPGHPLPSLSSSVTSATSSPVRHAQVLPHPQYNGDPIPNGNLQHPHNDYASHPPPLSTHPSLPTEGETPISAAESAAAVWSGSERPISTTEYDVSEGLPVYIRSPEDDPNAVSVLTTGDYASLKPPLDLELEPHYQLPEQPSYQQMLEDTSYERTPGNSRNIPLPEEPDERPPYAYESTPPEQHYHDAHLALESIHSNDPDLSPSEASTFMSGDFPMLRPPHSPSSSSSQEEYPSVQNFFNGYEAPSEQPASTSNAGIRSWANDDTLPYDTPQHVDWGHAGPSNVNRRPTNDLRAIRNFVPEPDYDDFDDEGEEEDPRQFFELWSLSNIAAELQNKVPRGTHVKGSIPYPRAFTGKDIVTAIQLILEQAVIQQQNGPKIDRRVALQVARSLQRQLFFYEVEWGSRILQDGVEDVYMFLDDAETGERVEYPSGVVTMLTKCYSIMCNEGTEPCYSYSCPLRGIAKFLPAGVEATPNPSREDWTKGVPAQILHTLPQYEIKRQTIIHKLITKEEQYVQDLDIIEDVFVRPLRLAKVMPYVEEFIEEVFSNIVDLRDCNRRLLEIMYVRQREEAPIIKTIGDIFLHVATEFRKHYPFYVGRHYLADKRLKEELEANPDFRLFIEKCERSLADHGGDNRLDLRKYLNRPLEHLQKYPVLLDAVYHETPKDNPDGDFLLESITAIRNLQGDAQLRTFQSSMGKGISGKWEWHDLLGHGMRKRFSKEESQRQSLIFEVIKGEMNYVRDLENIETIYLRPLRAADPPIIPHDRLDQFLQDVFHNFQELHAHHRRLVEKLHEIQLEEHPRIRSITAAIFDAALNFREAYMEYIPNYPIAAYRIDEEMASNPLFKAFVDSATRHPDAYKHDMKGFINRPIPRLLRYELLLKEILGQTPLHHDDRSSIPEVIELISSLARETQPGVESAKQKVELWKYHSNLIFKTGDAVDMDLLDDHRSLLHTGKLLARPDQEIAGSWTELLGILFDNYFVLTRPRDKDDVTKYIVYRRPIPLDLLALTNFNDAPIPKTGGFLARQTMTNVYPFTIQHNGRQSTPITLYVDTAQSRSDWKQKLEEAMGLRAVVSESNRVFEIETLSIETFLIPPVNLAPTSTPSWHDMGNYTGKVSCSVPFTTPDGRGLVAIGCAEGVWIGFRHDSRSMRRVLHVRMVSQCAMLEDFGLFLVLADKNLFAYHIEALVPNPQNPQPFTSQTPQKINGSKEVQFFSVGTLHGRTLVIYMNKKGADSVFHVVEPVIDKITERPKTSSSGILPILSRRNKSDWFRTYRDFSLPGESYDLLFLKAKIAVLCAKGFEIMDMIDFKSVTIPQRDNPNLGNIARRCETCRPLGMFRCSEDEFLLCYNEFGVYVDKHGIPSRNTGAIEWEGNAERVALHAPYILLFDSRFIEIRHIDTCRLAQIFPGTEIRCIWDGRGPDTTPAAIPDGSDENMIQEPRVHAVMNVTEPPPPGTRTRGTTQHVFELVPTIPLYLPGSLSAPSSMPYYPQSFSPPRSPPLRAGSFRP</sequence>
<dbReference type="SMART" id="SM00325">
    <property type="entry name" value="RhoGEF"/>
    <property type="match status" value="2"/>
</dbReference>
<evidence type="ECO:0000313" key="8">
    <source>
        <dbReference type="Proteomes" id="UP000298030"/>
    </source>
</evidence>
<dbReference type="PANTHER" id="PTHR46572">
    <property type="entry name" value="RHO1 GDP-GTP EXCHANGE PROTEIN 1-RELATED"/>
    <property type="match status" value="1"/>
</dbReference>
<dbReference type="Gene3D" id="1.20.900.10">
    <property type="entry name" value="Dbl homology (DH) domain"/>
    <property type="match status" value="2"/>
</dbReference>
<dbReference type="SMART" id="SM00036">
    <property type="entry name" value="CNH"/>
    <property type="match status" value="1"/>
</dbReference>
<evidence type="ECO:0000259" key="5">
    <source>
        <dbReference type="PROSITE" id="PS50010"/>
    </source>
</evidence>
<feature type="domain" description="DH" evidence="5">
    <location>
        <begin position="561"/>
        <end position="752"/>
    </location>
</feature>
<keyword evidence="2" id="KW-0344">Guanine-nucleotide releasing factor</keyword>
<keyword evidence="1" id="KW-0597">Phosphoprotein</keyword>
<dbReference type="Proteomes" id="UP000298030">
    <property type="component" value="Unassembled WGS sequence"/>
</dbReference>
<dbReference type="Pfam" id="PF15405">
    <property type="entry name" value="PH_5"/>
    <property type="match status" value="1"/>
</dbReference>
<dbReference type="InterPro" id="IPR001180">
    <property type="entry name" value="CNH_dom"/>
</dbReference>
<dbReference type="PANTHER" id="PTHR46572:SF1">
    <property type="entry name" value="RHO1 GUANINE NUCLEOTIDE EXCHANGE FACTOR TUS1"/>
    <property type="match status" value="1"/>
</dbReference>
<organism evidence="7 8">
    <name type="scientific">Coprinellus micaceus</name>
    <name type="common">Glistening ink-cap mushroom</name>
    <name type="synonym">Coprinus micaceus</name>
    <dbReference type="NCBI Taxonomy" id="71717"/>
    <lineage>
        <taxon>Eukaryota</taxon>
        <taxon>Fungi</taxon>
        <taxon>Dikarya</taxon>
        <taxon>Basidiomycota</taxon>
        <taxon>Agaricomycotina</taxon>
        <taxon>Agaricomycetes</taxon>
        <taxon>Agaricomycetidae</taxon>
        <taxon>Agaricales</taxon>
        <taxon>Agaricineae</taxon>
        <taxon>Psathyrellaceae</taxon>
        <taxon>Coprinellus</taxon>
    </lineage>
</organism>
<feature type="compositionally biased region" description="Polar residues" evidence="3">
    <location>
        <begin position="292"/>
        <end position="302"/>
    </location>
</feature>
<keyword evidence="8" id="KW-1185">Reference proteome</keyword>
<dbReference type="PROSITE" id="PS00741">
    <property type="entry name" value="DH_1"/>
    <property type="match status" value="1"/>
</dbReference>
<feature type="region of interest" description="Disordered" evidence="3">
    <location>
        <begin position="19"/>
        <end position="175"/>
    </location>
</feature>
<dbReference type="PROSITE" id="PS50010">
    <property type="entry name" value="DH_2"/>
    <property type="match status" value="2"/>
</dbReference>
<reference evidence="7 8" key="1">
    <citation type="journal article" date="2019" name="Nat. Ecol. Evol.">
        <title>Megaphylogeny resolves global patterns of mushroom evolution.</title>
        <authorList>
            <person name="Varga T."/>
            <person name="Krizsan K."/>
            <person name="Foldi C."/>
            <person name="Dima B."/>
            <person name="Sanchez-Garcia M."/>
            <person name="Sanchez-Ramirez S."/>
            <person name="Szollosi G.J."/>
            <person name="Szarkandi J.G."/>
            <person name="Papp V."/>
            <person name="Albert L."/>
            <person name="Andreopoulos W."/>
            <person name="Angelini C."/>
            <person name="Antonin V."/>
            <person name="Barry K.W."/>
            <person name="Bougher N.L."/>
            <person name="Buchanan P."/>
            <person name="Buyck B."/>
            <person name="Bense V."/>
            <person name="Catcheside P."/>
            <person name="Chovatia M."/>
            <person name="Cooper J."/>
            <person name="Damon W."/>
            <person name="Desjardin D."/>
            <person name="Finy P."/>
            <person name="Geml J."/>
            <person name="Haridas S."/>
            <person name="Hughes K."/>
            <person name="Justo A."/>
            <person name="Karasinski D."/>
            <person name="Kautmanova I."/>
            <person name="Kiss B."/>
            <person name="Kocsube S."/>
            <person name="Kotiranta H."/>
            <person name="LaButti K.M."/>
            <person name="Lechner B.E."/>
            <person name="Liimatainen K."/>
            <person name="Lipzen A."/>
            <person name="Lukacs Z."/>
            <person name="Mihaltcheva S."/>
            <person name="Morgado L.N."/>
            <person name="Niskanen T."/>
            <person name="Noordeloos M.E."/>
            <person name="Ohm R.A."/>
            <person name="Ortiz-Santana B."/>
            <person name="Ovrebo C."/>
            <person name="Racz N."/>
            <person name="Riley R."/>
            <person name="Savchenko A."/>
            <person name="Shiryaev A."/>
            <person name="Soop K."/>
            <person name="Spirin V."/>
            <person name="Szebenyi C."/>
            <person name="Tomsovsky M."/>
            <person name="Tulloss R.E."/>
            <person name="Uehling J."/>
            <person name="Grigoriev I.V."/>
            <person name="Vagvolgyi C."/>
            <person name="Papp T."/>
            <person name="Martin F.M."/>
            <person name="Miettinen O."/>
            <person name="Hibbett D.S."/>
            <person name="Nagy L.G."/>
        </authorList>
    </citation>
    <scope>NUCLEOTIDE SEQUENCE [LARGE SCALE GENOMIC DNA]</scope>
    <source>
        <strain evidence="7 8">FP101781</strain>
    </source>
</reference>
<dbReference type="InterPro" id="IPR052233">
    <property type="entry name" value="Rho-type_GEFs"/>
</dbReference>
<dbReference type="GO" id="GO:0035556">
    <property type="term" value="P:intracellular signal transduction"/>
    <property type="evidence" value="ECO:0007669"/>
    <property type="project" value="InterPro"/>
</dbReference>
<evidence type="ECO:0000256" key="1">
    <source>
        <dbReference type="ARBA" id="ARBA00022553"/>
    </source>
</evidence>
<feature type="region of interest" description="Disordered" evidence="3">
    <location>
        <begin position="1550"/>
        <end position="1570"/>
    </location>
</feature>